<proteinExistence type="predicted"/>
<evidence type="ECO:0008006" key="2">
    <source>
        <dbReference type="Google" id="ProtNLM"/>
    </source>
</evidence>
<dbReference type="EMBL" id="SNRY01004041">
    <property type="protein sequence ID" value="KAA6318931.1"/>
    <property type="molecule type" value="Genomic_DNA"/>
</dbReference>
<evidence type="ECO:0000313" key="1">
    <source>
        <dbReference type="EMBL" id="KAA6318931.1"/>
    </source>
</evidence>
<protein>
    <recommendedName>
        <fullName evidence="2">TolC family protein</fullName>
    </recommendedName>
</protein>
<sequence>RENLVAAKENHSIARERYLLGNLSGIAMREAQKSLLDAEERILTAEYNTKLCEISLLQISGKAIEYIK</sequence>
<reference evidence="1" key="1">
    <citation type="submission" date="2019-03" db="EMBL/GenBank/DDBJ databases">
        <title>Single cell metagenomics reveals metabolic interactions within the superorganism composed of flagellate Streblomastix strix and complex community of Bacteroidetes bacteria on its surface.</title>
        <authorList>
            <person name="Treitli S.C."/>
            <person name="Kolisko M."/>
            <person name="Husnik F."/>
            <person name="Keeling P."/>
            <person name="Hampl V."/>
        </authorList>
    </citation>
    <scope>NUCLEOTIDE SEQUENCE</scope>
    <source>
        <strain evidence="1">STM</strain>
    </source>
</reference>
<comment type="caution">
    <text evidence="1">The sequence shown here is derived from an EMBL/GenBank/DDBJ whole genome shotgun (WGS) entry which is preliminary data.</text>
</comment>
<dbReference type="SUPFAM" id="SSF56954">
    <property type="entry name" value="Outer membrane efflux proteins (OEP)"/>
    <property type="match status" value="1"/>
</dbReference>
<feature type="non-terminal residue" evidence="1">
    <location>
        <position position="1"/>
    </location>
</feature>
<name>A0A5J4QDR3_9ZZZZ</name>
<accession>A0A5J4QDR3</accession>
<gene>
    <name evidence="1" type="ORF">EZS27_031118</name>
</gene>
<dbReference type="AlphaFoldDB" id="A0A5J4QDR3"/>
<organism evidence="1">
    <name type="scientific">termite gut metagenome</name>
    <dbReference type="NCBI Taxonomy" id="433724"/>
    <lineage>
        <taxon>unclassified sequences</taxon>
        <taxon>metagenomes</taxon>
        <taxon>organismal metagenomes</taxon>
    </lineage>
</organism>
<dbReference type="GO" id="GO:0015562">
    <property type="term" value="F:efflux transmembrane transporter activity"/>
    <property type="evidence" value="ECO:0007669"/>
    <property type="project" value="InterPro"/>
</dbReference>
<dbReference type="Gene3D" id="1.20.1600.10">
    <property type="entry name" value="Outer membrane efflux proteins (OEP)"/>
    <property type="match status" value="1"/>
</dbReference>